<evidence type="ECO:0000313" key="1">
    <source>
        <dbReference type="EMBL" id="WEX81794.1"/>
    </source>
</evidence>
<dbReference type="Proteomes" id="UP001235547">
    <property type="component" value="Chromosome 2"/>
</dbReference>
<sequence length="55" mass="6194">MLDEMLAVLAREADLEWLPATPLLLKLFRQSQLSWGYKPVLEESGVNQAPPPDES</sequence>
<keyword evidence="2" id="KW-1185">Reference proteome</keyword>
<protein>
    <submittedName>
        <fullName evidence="1">Uncharacterized protein</fullName>
    </submittedName>
</protein>
<reference evidence="1 2" key="1">
    <citation type="submission" date="2023-03" db="EMBL/GenBank/DDBJ databases">
        <authorList>
            <person name="Kaur S."/>
            <person name="Espinosa-Saiz D."/>
            <person name="Velazquez E."/>
            <person name="Menendez E."/>
            <person name="diCenzo G.C."/>
        </authorList>
    </citation>
    <scope>NUCLEOTIDE SEQUENCE [LARGE SCALE GENOMIC DNA]</scope>
    <source>
        <strain evidence="1 2">LMG 27395</strain>
    </source>
</reference>
<proteinExistence type="predicted"/>
<gene>
    <name evidence="1" type="ORF">PYH38_000994</name>
</gene>
<dbReference type="EMBL" id="CP120370">
    <property type="protein sequence ID" value="WEX81794.1"/>
    <property type="molecule type" value="Genomic_DNA"/>
</dbReference>
<accession>A0ABY8CT25</accession>
<name>A0ABY8CT25_9HYPH</name>
<dbReference type="RefSeq" id="WP_280732549.1">
    <property type="nucleotide sequence ID" value="NZ_CP120367.1"/>
</dbReference>
<evidence type="ECO:0000313" key="2">
    <source>
        <dbReference type="Proteomes" id="UP001235547"/>
    </source>
</evidence>
<organism evidence="1 2">
    <name type="scientific">Sinorhizobium numidicum</name>
    <dbReference type="NCBI Taxonomy" id="680248"/>
    <lineage>
        <taxon>Bacteria</taxon>
        <taxon>Pseudomonadati</taxon>
        <taxon>Pseudomonadota</taxon>
        <taxon>Alphaproteobacteria</taxon>
        <taxon>Hyphomicrobiales</taxon>
        <taxon>Rhizobiaceae</taxon>
        <taxon>Sinorhizobium/Ensifer group</taxon>
        <taxon>Sinorhizobium</taxon>
    </lineage>
</organism>